<dbReference type="RefSeq" id="WP_103165494.1">
    <property type="nucleotide sequence ID" value="NZ_CP130489.1"/>
</dbReference>
<dbReference type="InterPro" id="IPR043131">
    <property type="entry name" value="BCAT-like_N"/>
</dbReference>
<organism evidence="1 5">
    <name type="scientific">Staphylococcus devriesei</name>
    <dbReference type="NCBI Taxonomy" id="586733"/>
    <lineage>
        <taxon>Bacteria</taxon>
        <taxon>Bacillati</taxon>
        <taxon>Bacillota</taxon>
        <taxon>Bacilli</taxon>
        <taxon>Bacillales</taxon>
        <taxon>Staphylococcaceae</taxon>
        <taxon>Staphylococcus</taxon>
    </lineage>
</organism>
<dbReference type="InterPro" id="IPR043132">
    <property type="entry name" value="BCAT-like_C"/>
</dbReference>
<dbReference type="InterPro" id="IPR001544">
    <property type="entry name" value="Aminotrans_IV"/>
</dbReference>
<evidence type="ECO:0000313" key="4">
    <source>
        <dbReference type="Proteomes" id="UP000242088"/>
    </source>
</evidence>
<dbReference type="Pfam" id="PF01063">
    <property type="entry name" value="Aminotran_4"/>
    <property type="match status" value="1"/>
</dbReference>
<dbReference type="EMBL" id="PYZI01000003">
    <property type="protein sequence ID" value="PTF14652.1"/>
    <property type="molecule type" value="Genomic_DNA"/>
</dbReference>
<dbReference type="GeneID" id="48888697"/>
<keyword evidence="1" id="KW-0456">Lyase</keyword>
<evidence type="ECO:0000313" key="2">
    <source>
        <dbReference type="EMBL" id="PTF13786.1"/>
    </source>
</evidence>
<dbReference type="OrthoDB" id="2407490at2"/>
<comment type="caution">
    <text evidence="1">The sequence shown here is derived from an EMBL/GenBank/DDBJ whole genome shotgun (WGS) entry which is preliminary data.</text>
</comment>
<dbReference type="Proteomes" id="UP000243350">
    <property type="component" value="Unassembled WGS sequence"/>
</dbReference>
<reference evidence="3" key="3">
    <citation type="submission" date="2018-03" db="EMBL/GenBank/DDBJ databases">
        <authorList>
            <person name="Naushad S."/>
        </authorList>
    </citation>
    <scope>NUCLEOTIDE SEQUENCE</scope>
    <source>
        <strain evidence="3">SNUC 1409</strain>
    </source>
</reference>
<dbReference type="Proteomes" id="UP000242547">
    <property type="component" value="Unassembled WGS sequence"/>
</dbReference>
<dbReference type="InterPro" id="IPR036038">
    <property type="entry name" value="Aminotransferase-like"/>
</dbReference>
<name>A0A2K4DV20_9STAP</name>
<protein>
    <submittedName>
        <fullName evidence="1">Aminodeoxychorismate lyase</fullName>
    </submittedName>
</protein>
<evidence type="ECO:0000313" key="3">
    <source>
        <dbReference type="EMBL" id="PTF14652.1"/>
    </source>
</evidence>
<dbReference type="AlphaFoldDB" id="A0A2K4DV20"/>
<dbReference type="EMBL" id="PYZL01000013">
    <property type="protein sequence ID" value="PTE74020.1"/>
    <property type="molecule type" value="Genomic_DNA"/>
</dbReference>
<dbReference type="EMBL" id="PYZH01000050">
    <property type="protein sequence ID" value="PTF13786.1"/>
    <property type="molecule type" value="Genomic_DNA"/>
</dbReference>
<evidence type="ECO:0000313" key="1">
    <source>
        <dbReference type="EMBL" id="PTE74020.1"/>
    </source>
</evidence>
<dbReference type="SUPFAM" id="SSF56752">
    <property type="entry name" value="D-aminoacid aminotransferase-like PLP-dependent enzymes"/>
    <property type="match status" value="1"/>
</dbReference>
<sequence length="202" mass="23831">MVLFETMRLDHGVIPRFEYHTNRLQRSSQRLGYSFSKEQWIQYVEQIKHQYSDEVYRLKVMLDENGNFTHVIKLLTEKTSFTAKLKLMNTTSPQSFIINKTSARQHLEHSHVTDLVLLYNNEGKILEFDIGNIMIEEQGHYYTPSYQNDFLLGCMRESLIKQGKLEIKDYSKDELISKLKKGDIRVYLLNSLREVADVAIYL</sequence>
<reference evidence="1" key="2">
    <citation type="submission" date="2018-03" db="EMBL/GenBank/DDBJ databases">
        <authorList>
            <person name="Keele B.F."/>
        </authorList>
    </citation>
    <scope>NUCLEOTIDE SEQUENCE</scope>
    <source>
        <strain evidence="2">SNUC 4143</strain>
        <strain evidence="1">SNUC 761</strain>
    </source>
</reference>
<accession>A0A2K4DV20</accession>
<dbReference type="Gene3D" id="3.30.470.10">
    <property type="match status" value="1"/>
</dbReference>
<dbReference type="Gene3D" id="3.20.10.10">
    <property type="entry name" value="D-amino Acid Aminotransferase, subunit A, domain 2"/>
    <property type="match status" value="1"/>
</dbReference>
<reference evidence="4 5" key="1">
    <citation type="journal article" date="2016" name="Front. Microbiol.">
        <title>Comprehensive Phylogenetic Analysis of Bovine Non-aureus Staphylococci Species Based on Whole-Genome Sequencing.</title>
        <authorList>
            <person name="Naushad S."/>
            <person name="Barkema H.W."/>
            <person name="Luby C."/>
            <person name="Condas L.A."/>
            <person name="Nobrega D.B."/>
            <person name="Carson D.A."/>
            <person name="De Buck J."/>
        </authorList>
    </citation>
    <scope>NUCLEOTIDE SEQUENCE [LARGE SCALE GENOMIC DNA]</scope>
    <source>
        <strain evidence="3 4">SNUC 1409</strain>
        <strain evidence="2 6">SNUC 4143</strain>
        <strain evidence="1 5">SNUC 761</strain>
    </source>
</reference>
<gene>
    <name evidence="1" type="ORF">BUY44_03505</name>
    <name evidence="3" type="ORF">BUY47_04340</name>
    <name evidence="2" type="ORF">BUY48_08265</name>
</gene>
<dbReference type="Proteomes" id="UP000242088">
    <property type="component" value="Unassembled WGS sequence"/>
</dbReference>
<evidence type="ECO:0000313" key="5">
    <source>
        <dbReference type="Proteomes" id="UP000242547"/>
    </source>
</evidence>
<proteinExistence type="predicted"/>
<evidence type="ECO:0000313" key="6">
    <source>
        <dbReference type="Proteomes" id="UP000243350"/>
    </source>
</evidence>
<dbReference type="GO" id="GO:0016829">
    <property type="term" value="F:lyase activity"/>
    <property type="evidence" value="ECO:0007669"/>
    <property type="project" value="UniProtKB-KW"/>
</dbReference>
<keyword evidence="4" id="KW-1185">Reference proteome</keyword>